<dbReference type="SUPFAM" id="SSF50494">
    <property type="entry name" value="Trypsin-like serine proteases"/>
    <property type="match status" value="1"/>
</dbReference>
<organism evidence="2 3">
    <name type="scientific">Rhizoctonia solani AG-3 Rhs1AP</name>
    <dbReference type="NCBI Taxonomy" id="1086054"/>
    <lineage>
        <taxon>Eukaryota</taxon>
        <taxon>Fungi</taxon>
        <taxon>Dikarya</taxon>
        <taxon>Basidiomycota</taxon>
        <taxon>Agaricomycotina</taxon>
        <taxon>Agaricomycetes</taxon>
        <taxon>Cantharellales</taxon>
        <taxon>Ceratobasidiaceae</taxon>
        <taxon>Rhizoctonia</taxon>
    </lineage>
</organism>
<name>X8JTF9_9AGAM</name>
<comment type="caution">
    <text evidence="2">The sequence shown here is derived from an EMBL/GenBank/DDBJ whole genome shotgun (WGS) entry which is preliminary data.</text>
</comment>
<evidence type="ECO:0000256" key="1">
    <source>
        <dbReference type="SAM" id="MobiDB-lite"/>
    </source>
</evidence>
<dbReference type="Proteomes" id="UP000030108">
    <property type="component" value="Unassembled WGS sequence"/>
</dbReference>
<feature type="region of interest" description="Disordered" evidence="1">
    <location>
        <begin position="354"/>
        <end position="374"/>
    </location>
</feature>
<sequence>MGLGMPRRQRSTRELRAQAWEPKEDNSAAEAERLAEEERRAIEQKEAERQAHLERQRRKVSDSTQYQRSVRGKKLTGDVPPTRSRPSRTRPRLALERVHFYTGISEDHPLLLQRSDVRPRPFFIPRERYSVIPEKTAHGVNHPVLKNELWKETVAPKIITLPKDLSRDVHVSSMLPVRFSTPDEDGNDVFDNHIVPWISVHPNTTKETSCRDANAEILAILSQHGVQDAAVHWIEGAVEPLVGPPEMVPLVRDTDPTHYIRRALTAVLGLPLAMEVNDAQGSLGLLMAITNKHVTSSDTTQDYQYNAGAAQQYIRNCSARRFQHILNETRAFIAEKLGDAQLYAEQLTEILAKPESKHEGEAAQDKEDLRRKQGDLTRTEKDIVQLADFFQLLTSTWSDAYQRIIGWLDWAPKIDSNLDLRRYTRDLGVIALDEDKFKENFKGNIVYLAGKYTRKEINSFFHSNAANAPAFKYPSDHLFRLSGFVDAAGLANPYFSDENNNPGSIVAKHGQATDLTFGRLSELEAHTCDEFEHDSWEVAFLNFSKKLGNFSAKGDSGAAIFNAQGKLVALLHSGMPRGMSNHVTFGMPGHYVVELVKEHYPHADFDRLQFA</sequence>
<gene>
    <name evidence="2" type="ORF">RSOL_473250</name>
</gene>
<feature type="non-terminal residue" evidence="2">
    <location>
        <position position="611"/>
    </location>
</feature>
<dbReference type="InterPro" id="IPR009003">
    <property type="entry name" value="Peptidase_S1_PA"/>
</dbReference>
<accession>X8JTF9</accession>
<dbReference type="EMBL" id="JATN01000309">
    <property type="protein sequence ID" value="EUC66248.1"/>
    <property type="molecule type" value="Genomic_DNA"/>
</dbReference>
<reference evidence="3" key="1">
    <citation type="journal article" date="2014" name="Genome Announc.">
        <title>Draft genome sequence of the plant-pathogenic soil fungus Rhizoctonia solani anastomosis group 3 strain Rhs1AP.</title>
        <authorList>
            <person name="Cubeta M.A."/>
            <person name="Thomas E."/>
            <person name="Dean R.A."/>
            <person name="Jabaji S."/>
            <person name="Neate S.M."/>
            <person name="Tavantzis S."/>
            <person name="Toda T."/>
            <person name="Vilgalys R."/>
            <person name="Bharathan N."/>
            <person name="Fedorova-Abrams N."/>
            <person name="Pakala S.B."/>
            <person name="Pakala S.M."/>
            <person name="Zafar N."/>
            <person name="Joardar V."/>
            <person name="Losada L."/>
            <person name="Nierman W.C."/>
        </authorList>
    </citation>
    <scope>NUCLEOTIDE SEQUENCE [LARGE SCALE GENOMIC DNA]</scope>
    <source>
        <strain evidence="3">AG-3</strain>
    </source>
</reference>
<dbReference type="AlphaFoldDB" id="X8JTF9"/>
<evidence type="ECO:0000313" key="3">
    <source>
        <dbReference type="Proteomes" id="UP000030108"/>
    </source>
</evidence>
<protein>
    <submittedName>
        <fullName evidence="2">Uncharacterized protein</fullName>
    </submittedName>
</protein>
<feature type="region of interest" description="Disordered" evidence="1">
    <location>
        <begin position="1"/>
        <end position="91"/>
    </location>
</feature>
<evidence type="ECO:0000313" key="2">
    <source>
        <dbReference type="EMBL" id="EUC66248.1"/>
    </source>
</evidence>
<dbReference type="OrthoDB" id="5424209at2759"/>
<proteinExistence type="predicted"/>
<feature type="compositionally biased region" description="Basic and acidic residues" evidence="1">
    <location>
        <begin position="11"/>
        <end position="54"/>
    </location>
</feature>